<reference evidence="2" key="1">
    <citation type="submission" date="2014-11" db="EMBL/GenBank/DDBJ databases">
        <authorList>
            <person name="Amaro Gonzalez C."/>
        </authorList>
    </citation>
    <scope>NUCLEOTIDE SEQUENCE</scope>
</reference>
<reference evidence="2" key="2">
    <citation type="journal article" date="2015" name="Fish Shellfish Immunol.">
        <title>Early steps in the European eel (Anguilla anguilla)-Vibrio vulnificus interaction in the gills: Role of the RtxA13 toxin.</title>
        <authorList>
            <person name="Callol A."/>
            <person name="Pajuelo D."/>
            <person name="Ebbesson L."/>
            <person name="Teles M."/>
            <person name="MacKenzie S."/>
            <person name="Amaro C."/>
        </authorList>
    </citation>
    <scope>NUCLEOTIDE SEQUENCE</scope>
</reference>
<name>A0A0E9SX37_ANGAN</name>
<dbReference type="AlphaFoldDB" id="A0A0E9SX37"/>
<sequence>MTKRLKNSRKRKKVALHLANE</sequence>
<feature type="region of interest" description="Disordered" evidence="1">
    <location>
        <begin position="1"/>
        <end position="21"/>
    </location>
</feature>
<feature type="compositionally biased region" description="Basic residues" evidence="1">
    <location>
        <begin position="1"/>
        <end position="15"/>
    </location>
</feature>
<protein>
    <submittedName>
        <fullName evidence="2">Uncharacterized protein</fullName>
    </submittedName>
</protein>
<proteinExistence type="predicted"/>
<evidence type="ECO:0000256" key="1">
    <source>
        <dbReference type="SAM" id="MobiDB-lite"/>
    </source>
</evidence>
<accession>A0A0E9SX37</accession>
<organism evidence="2">
    <name type="scientific">Anguilla anguilla</name>
    <name type="common">European freshwater eel</name>
    <name type="synonym">Muraena anguilla</name>
    <dbReference type="NCBI Taxonomy" id="7936"/>
    <lineage>
        <taxon>Eukaryota</taxon>
        <taxon>Metazoa</taxon>
        <taxon>Chordata</taxon>
        <taxon>Craniata</taxon>
        <taxon>Vertebrata</taxon>
        <taxon>Euteleostomi</taxon>
        <taxon>Actinopterygii</taxon>
        <taxon>Neopterygii</taxon>
        <taxon>Teleostei</taxon>
        <taxon>Anguilliformes</taxon>
        <taxon>Anguillidae</taxon>
        <taxon>Anguilla</taxon>
    </lineage>
</organism>
<dbReference type="EMBL" id="GBXM01062663">
    <property type="protein sequence ID" value="JAH45914.1"/>
    <property type="molecule type" value="Transcribed_RNA"/>
</dbReference>
<evidence type="ECO:0000313" key="2">
    <source>
        <dbReference type="EMBL" id="JAH45914.1"/>
    </source>
</evidence>